<evidence type="ECO:0000256" key="7">
    <source>
        <dbReference type="ARBA" id="ARBA00023172"/>
    </source>
</evidence>
<dbReference type="EMBL" id="SWMU01000003">
    <property type="protein sequence ID" value="TKS55992.1"/>
    <property type="molecule type" value="Genomic_DNA"/>
</dbReference>
<keyword evidence="7" id="KW-0233">DNA recombination</keyword>
<protein>
    <submittedName>
        <fullName evidence="12">Integrase</fullName>
    </submittedName>
</protein>
<evidence type="ECO:0000259" key="11">
    <source>
        <dbReference type="PROSITE" id="PS51900"/>
    </source>
</evidence>
<keyword evidence="8" id="KW-0131">Cell cycle</keyword>
<proteinExistence type="predicted"/>
<name>A0A4U5TQ28_9FLAO</name>
<dbReference type="GO" id="GO:0051301">
    <property type="term" value="P:cell division"/>
    <property type="evidence" value="ECO:0007669"/>
    <property type="project" value="UniProtKB-KW"/>
</dbReference>
<evidence type="ECO:0000259" key="10">
    <source>
        <dbReference type="PROSITE" id="PS51898"/>
    </source>
</evidence>
<evidence type="ECO:0000256" key="9">
    <source>
        <dbReference type="PROSITE-ProRule" id="PRU01248"/>
    </source>
</evidence>
<dbReference type="InterPro" id="IPR044068">
    <property type="entry name" value="CB"/>
</dbReference>
<dbReference type="PANTHER" id="PTHR30349:SF77">
    <property type="entry name" value="TYROSINE RECOMBINASE XERC"/>
    <property type="match status" value="1"/>
</dbReference>
<dbReference type="InterPro" id="IPR002104">
    <property type="entry name" value="Integrase_catalytic"/>
</dbReference>
<keyword evidence="4" id="KW-0159">Chromosome partition</keyword>
<dbReference type="PROSITE" id="PS51900">
    <property type="entry name" value="CB"/>
    <property type="match status" value="1"/>
</dbReference>
<evidence type="ECO:0000256" key="2">
    <source>
        <dbReference type="ARBA" id="ARBA00022490"/>
    </source>
</evidence>
<keyword evidence="2" id="KW-0963">Cytoplasm</keyword>
<dbReference type="Pfam" id="PF00589">
    <property type="entry name" value="Phage_integrase"/>
    <property type="match status" value="1"/>
</dbReference>
<dbReference type="GO" id="GO:0007059">
    <property type="term" value="P:chromosome segregation"/>
    <property type="evidence" value="ECO:0007669"/>
    <property type="project" value="UniProtKB-KW"/>
</dbReference>
<dbReference type="GO" id="GO:0006310">
    <property type="term" value="P:DNA recombination"/>
    <property type="evidence" value="ECO:0007669"/>
    <property type="project" value="UniProtKB-KW"/>
</dbReference>
<keyword evidence="6 9" id="KW-0238">DNA-binding</keyword>
<evidence type="ECO:0000256" key="5">
    <source>
        <dbReference type="ARBA" id="ARBA00022908"/>
    </source>
</evidence>
<feature type="domain" description="Core-binding (CB)" evidence="11">
    <location>
        <begin position="1"/>
        <end position="85"/>
    </location>
</feature>
<sequence length="294" mass="34154">MSGIINFLSYLENEKQYSNHTISAYQNDLKEFDHFLNTNFNKVTLIDVDYFQVRAWIAELSQQDLKHKSINRKLSSLKTFYKFLLKTGQVKASPMQKLKSLKTPQSLSTPFSIQEVENVINSLESKDFLTSRQSLIIELLYATGMRRAELISLQTRDVNLTKQQLKVTGKRNKQRIVPLYDKICKRIKVYLQFKQKEGFRHSSLLVTAQDKPLYPSLVYNVVNDVFKKFSSKSKTSPHILRHTFATHLLNQGSDLNAIKELLGHESLSSTEVYTHNSIEQLKQSYYKNHPRESN</sequence>
<keyword evidence="5" id="KW-0229">DNA integration</keyword>
<dbReference type="Gene3D" id="1.10.443.10">
    <property type="entry name" value="Intergrase catalytic core"/>
    <property type="match status" value="1"/>
</dbReference>
<comment type="caution">
    <text evidence="12">The sequence shown here is derived from an EMBL/GenBank/DDBJ whole genome shotgun (WGS) entry which is preliminary data.</text>
</comment>
<accession>A0A4U5TQ28</accession>
<dbReference type="GO" id="GO:0005737">
    <property type="term" value="C:cytoplasm"/>
    <property type="evidence" value="ECO:0007669"/>
    <property type="project" value="UniProtKB-SubCell"/>
</dbReference>
<dbReference type="PROSITE" id="PS51898">
    <property type="entry name" value="TYR_RECOMBINASE"/>
    <property type="match status" value="1"/>
</dbReference>
<evidence type="ECO:0000256" key="6">
    <source>
        <dbReference type="ARBA" id="ARBA00023125"/>
    </source>
</evidence>
<dbReference type="GO" id="GO:0003677">
    <property type="term" value="F:DNA binding"/>
    <property type="evidence" value="ECO:0007669"/>
    <property type="project" value="UniProtKB-UniRule"/>
</dbReference>
<dbReference type="InterPro" id="IPR011010">
    <property type="entry name" value="DNA_brk_join_enz"/>
</dbReference>
<dbReference type="InterPro" id="IPR050090">
    <property type="entry name" value="Tyrosine_recombinase_XerCD"/>
</dbReference>
<keyword evidence="3" id="KW-0132">Cell division</keyword>
<evidence type="ECO:0000256" key="1">
    <source>
        <dbReference type="ARBA" id="ARBA00004496"/>
    </source>
</evidence>
<dbReference type="SUPFAM" id="SSF56349">
    <property type="entry name" value="DNA breaking-rejoining enzymes"/>
    <property type="match status" value="1"/>
</dbReference>
<evidence type="ECO:0000256" key="8">
    <source>
        <dbReference type="ARBA" id="ARBA00023306"/>
    </source>
</evidence>
<evidence type="ECO:0000313" key="12">
    <source>
        <dbReference type="EMBL" id="TKS55992.1"/>
    </source>
</evidence>
<dbReference type="InterPro" id="IPR004107">
    <property type="entry name" value="Integrase_SAM-like_N"/>
</dbReference>
<dbReference type="Gene3D" id="1.10.150.130">
    <property type="match status" value="1"/>
</dbReference>
<dbReference type="InterPro" id="IPR013762">
    <property type="entry name" value="Integrase-like_cat_sf"/>
</dbReference>
<dbReference type="Pfam" id="PF02899">
    <property type="entry name" value="Phage_int_SAM_1"/>
    <property type="match status" value="1"/>
</dbReference>
<keyword evidence="13" id="KW-1185">Reference proteome</keyword>
<comment type="subcellular location">
    <subcellularLocation>
        <location evidence="1">Cytoplasm</location>
    </subcellularLocation>
</comment>
<feature type="domain" description="Tyr recombinase" evidence="10">
    <location>
        <begin position="106"/>
        <end position="286"/>
    </location>
</feature>
<evidence type="ECO:0000313" key="13">
    <source>
        <dbReference type="Proteomes" id="UP000306552"/>
    </source>
</evidence>
<dbReference type="OrthoDB" id="9801717at2"/>
<evidence type="ECO:0000256" key="3">
    <source>
        <dbReference type="ARBA" id="ARBA00022618"/>
    </source>
</evidence>
<dbReference type="InterPro" id="IPR010998">
    <property type="entry name" value="Integrase_recombinase_N"/>
</dbReference>
<dbReference type="Proteomes" id="UP000306552">
    <property type="component" value="Unassembled WGS sequence"/>
</dbReference>
<dbReference type="RefSeq" id="WP_138932106.1">
    <property type="nucleotide sequence ID" value="NZ_SWMU01000003.1"/>
</dbReference>
<dbReference type="GO" id="GO:0015074">
    <property type="term" value="P:DNA integration"/>
    <property type="evidence" value="ECO:0007669"/>
    <property type="project" value="UniProtKB-KW"/>
</dbReference>
<dbReference type="PANTHER" id="PTHR30349">
    <property type="entry name" value="PHAGE INTEGRASE-RELATED"/>
    <property type="match status" value="1"/>
</dbReference>
<evidence type="ECO:0000256" key="4">
    <source>
        <dbReference type="ARBA" id="ARBA00022829"/>
    </source>
</evidence>
<organism evidence="12 13">
    <name type="scientific">Mesohalobacter halotolerans</name>
    <dbReference type="NCBI Taxonomy" id="1883405"/>
    <lineage>
        <taxon>Bacteria</taxon>
        <taxon>Pseudomonadati</taxon>
        <taxon>Bacteroidota</taxon>
        <taxon>Flavobacteriia</taxon>
        <taxon>Flavobacteriales</taxon>
        <taxon>Flavobacteriaceae</taxon>
        <taxon>Mesohalobacter</taxon>
    </lineage>
</organism>
<reference evidence="12 13" key="1">
    <citation type="submission" date="2019-04" db="EMBL/GenBank/DDBJ databases">
        <title>Psychroflexus halotolerans sp. nov., isolated from a marine solar saltern.</title>
        <authorList>
            <person name="Feng X."/>
        </authorList>
    </citation>
    <scope>NUCLEOTIDE SEQUENCE [LARGE SCALE GENOMIC DNA]</scope>
    <source>
        <strain evidence="12 13">WDS2C27</strain>
    </source>
</reference>
<dbReference type="AlphaFoldDB" id="A0A4U5TQ28"/>
<gene>
    <name evidence="12" type="ORF">FCN74_08170</name>
</gene>